<evidence type="ECO:0000313" key="1">
    <source>
        <dbReference type="EMBL" id="QQM29306.1"/>
    </source>
</evidence>
<organism evidence="1 2">
    <name type="scientific">Martelella lutilitoris</name>
    <dbReference type="NCBI Taxonomy" id="2583532"/>
    <lineage>
        <taxon>Bacteria</taxon>
        <taxon>Pseudomonadati</taxon>
        <taxon>Pseudomonadota</taxon>
        <taxon>Alphaproteobacteria</taxon>
        <taxon>Hyphomicrobiales</taxon>
        <taxon>Aurantimonadaceae</taxon>
        <taxon>Martelella</taxon>
    </lineage>
</organism>
<accession>A0A7T7HHJ2</accession>
<dbReference type="EMBL" id="CP066786">
    <property type="protein sequence ID" value="QQM29306.1"/>
    <property type="molecule type" value="Genomic_DNA"/>
</dbReference>
<dbReference type="AlphaFoldDB" id="A0A7T7HHJ2"/>
<dbReference type="Proteomes" id="UP000596083">
    <property type="component" value="Chromosome"/>
</dbReference>
<protein>
    <submittedName>
        <fullName evidence="1">Uncharacterized protein</fullName>
    </submittedName>
</protein>
<sequence length="49" mass="5508">MVCAACLKRRKMIEEARKREGVKGVLKIAPAVIKDTIKNPPNIRGKYGR</sequence>
<dbReference type="RefSeq" id="WP_200334136.1">
    <property type="nucleotide sequence ID" value="NZ_CP066786.1"/>
</dbReference>
<proteinExistence type="predicted"/>
<reference evidence="1 2" key="1">
    <citation type="submission" date="2020-12" db="EMBL/GenBank/DDBJ databases">
        <authorList>
            <person name="Zheng R.K."/>
            <person name="Sun C.M."/>
        </authorList>
    </citation>
    <scope>NUCLEOTIDE SEQUENCE [LARGE SCALE GENOMIC DNA]</scope>
    <source>
        <strain evidence="1 2">ZRK001</strain>
    </source>
</reference>
<evidence type="ECO:0000313" key="2">
    <source>
        <dbReference type="Proteomes" id="UP000596083"/>
    </source>
</evidence>
<name>A0A7T7HHJ2_9HYPH</name>
<gene>
    <name evidence="1" type="ORF">JET14_13320</name>
</gene>
<dbReference type="KEGG" id="mlut:JET14_13320"/>